<keyword evidence="2" id="KW-1185">Reference proteome</keyword>
<dbReference type="Proteomes" id="UP000789342">
    <property type="component" value="Unassembled WGS sequence"/>
</dbReference>
<organism evidence="1 2">
    <name type="scientific">Acaulospora morrowiae</name>
    <dbReference type="NCBI Taxonomy" id="94023"/>
    <lineage>
        <taxon>Eukaryota</taxon>
        <taxon>Fungi</taxon>
        <taxon>Fungi incertae sedis</taxon>
        <taxon>Mucoromycota</taxon>
        <taxon>Glomeromycotina</taxon>
        <taxon>Glomeromycetes</taxon>
        <taxon>Diversisporales</taxon>
        <taxon>Acaulosporaceae</taxon>
        <taxon>Acaulospora</taxon>
    </lineage>
</organism>
<protein>
    <submittedName>
        <fullName evidence="1">1724_t:CDS:1</fullName>
    </submittedName>
</protein>
<name>A0A9N9N716_9GLOM</name>
<dbReference type="AlphaFoldDB" id="A0A9N9N716"/>
<evidence type="ECO:0000313" key="1">
    <source>
        <dbReference type="EMBL" id="CAG8706570.1"/>
    </source>
</evidence>
<proteinExistence type="predicted"/>
<accession>A0A9N9N716</accession>
<sequence length="191" mass="21818">MSEYFSQILKEYSRLFERVYPRTERENARVLLNKYKEASKILGSYLMLKAILADPTLDTGGLLGCDNASACSHPKHSCNNEIRDGAFESISGVLSKKRMSPIMILYLPEQSLKRSGKNLSPLKNKESKEPVKPIKKTISEIRKQVFNHDPLDQDFNILRDWIETGCEILLYSFKISNTDKVFNDIGEVKVV</sequence>
<dbReference type="EMBL" id="CAJVPV010018318">
    <property type="protein sequence ID" value="CAG8706570.1"/>
    <property type="molecule type" value="Genomic_DNA"/>
</dbReference>
<comment type="caution">
    <text evidence="1">The sequence shown here is derived from an EMBL/GenBank/DDBJ whole genome shotgun (WGS) entry which is preliminary data.</text>
</comment>
<reference evidence="1" key="1">
    <citation type="submission" date="2021-06" db="EMBL/GenBank/DDBJ databases">
        <authorList>
            <person name="Kallberg Y."/>
            <person name="Tangrot J."/>
            <person name="Rosling A."/>
        </authorList>
    </citation>
    <scope>NUCLEOTIDE SEQUENCE</scope>
    <source>
        <strain evidence="1">CL551</strain>
    </source>
</reference>
<evidence type="ECO:0000313" key="2">
    <source>
        <dbReference type="Proteomes" id="UP000789342"/>
    </source>
</evidence>
<feature type="non-terminal residue" evidence="1">
    <location>
        <position position="191"/>
    </location>
</feature>
<gene>
    <name evidence="1" type="ORF">AMORRO_LOCUS12448</name>
</gene>